<evidence type="ECO:0000256" key="2">
    <source>
        <dbReference type="ARBA" id="ARBA00007400"/>
    </source>
</evidence>
<feature type="transmembrane region" description="Helical" evidence="7">
    <location>
        <begin position="221"/>
        <end position="241"/>
    </location>
</feature>
<dbReference type="InterPro" id="IPR002656">
    <property type="entry name" value="Acyl_transf_3_dom"/>
</dbReference>
<accession>A0A090RN02</accession>
<feature type="transmembrane region" description="Helical" evidence="7">
    <location>
        <begin position="138"/>
        <end position="157"/>
    </location>
</feature>
<sequence length="361" mass="40699">MQQAIKKSEKIASFELARVIALVAIISIHCQLFMDYGYIDEEPWLNFVTNQAARFAVPLFFLIAGYLIYPKLNAAPYKTAKDYCIPLMVIWLVWSIIHLLLPFNLGVVAEQGYLVERQGYWQYLMQAPLNSLFEGGLVHLWFIPSLAIAVLMIAWFVDNKCRRLIIPFAAIIYVYGLIAGSYGVITEVATPIFTRNGPFFSFLMVAIGFEARRNNWSMSATFALLVATAGMLLHFAEAYYLHGQGQIFNMNDFLLGTAIWATGLFFFLLAKPQLGNQPIWLKLGQWVLPIYVMHLLVVIYMNNLVAILELQTVSADLVIFFGTLVGSVILMFIIEKTPISFAKLRSIKLKGKPVANCPSAK</sequence>
<evidence type="ECO:0000256" key="7">
    <source>
        <dbReference type="SAM" id="Phobius"/>
    </source>
</evidence>
<evidence type="ECO:0000256" key="3">
    <source>
        <dbReference type="ARBA" id="ARBA00022475"/>
    </source>
</evidence>
<comment type="caution">
    <text evidence="9">The sequence shown here is derived from an EMBL/GenBank/DDBJ whole genome shotgun (WGS) entry which is preliminary data.</text>
</comment>
<dbReference type="AlphaFoldDB" id="A0A090RN02"/>
<evidence type="ECO:0000256" key="1">
    <source>
        <dbReference type="ARBA" id="ARBA00004651"/>
    </source>
</evidence>
<feature type="transmembrane region" description="Helical" evidence="7">
    <location>
        <begin position="164"/>
        <end position="185"/>
    </location>
</feature>
<feature type="transmembrane region" description="Helical" evidence="7">
    <location>
        <begin position="313"/>
        <end position="334"/>
    </location>
</feature>
<feature type="transmembrane region" description="Helical" evidence="7">
    <location>
        <begin position="20"/>
        <end position="39"/>
    </location>
</feature>
<feature type="transmembrane region" description="Helical" evidence="7">
    <location>
        <begin position="283"/>
        <end position="301"/>
    </location>
</feature>
<evidence type="ECO:0000259" key="8">
    <source>
        <dbReference type="Pfam" id="PF01757"/>
    </source>
</evidence>
<dbReference type="PANTHER" id="PTHR40074:SF2">
    <property type="entry name" value="O-ACETYLTRANSFERASE WECH"/>
    <property type="match status" value="1"/>
</dbReference>
<keyword evidence="4 7" id="KW-0812">Transmembrane</keyword>
<comment type="subcellular location">
    <subcellularLocation>
        <location evidence="1">Cell membrane</location>
        <topology evidence="1">Multi-pass membrane protein</topology>
    </subcellularLocation>
</comment>
<keyword evidence="10" id="KW-1185">Reference proteome</keyword>
<gene>
    <name evidence="9" type="ORF">JCM19235_5170</name>
</gene>
<feature type="transmembrane region" description="Helical" evidence="7">
    <location>
        <begin position="191"/>
        <end position="209"/>
    </location>
</feature>
<feature type="transmembrane region" description="Helical" evidence="7">
    <location>
        <begin position="51"/>
        <end position="69"/>
    </location>
</feature>
<dbReference type="Pfam" id="PF01757">
    <property type="entry name" value="Acyl_transf_3"/>
    <property type="match status" value="1"/>
</dbReference>
<dbReference type="STRING" id="990268.JCM19235_5170"/>
<reference evidence="9 10" key="1">
    <citation type="submission" date="2014-09" db="EMBL/GenBank/DDBJ databases">
        <title>Vibrio maritimus JCM 19235. (C45) whole genome shotgun sequence.</title>
        <authorList>
            <person name="Sawabe T."/>
            <person name="Meirelles P."/>
            <person name="Nakanishi M."/>
            <person name="Sayaka M."/>
            <person name="Hattori M."/>
            <person name="Ohkuma M."/>
        </authorList>
    </citation>
    <scope>NUCLEOTIDE SEQUENCE [LARGE SCALE GENOMIC DNA]</scope>
    <source>
        <strain evidence="10">JCM19235</strain>
    </source>
</reference>
<keyword evidence="3" id="KW-1003">Cell membrane</keyword>
<dbReference type="GO" id="GO:0005886">
    <property type="term" value="C:plasma membrane"/>
    <property type="evidence" value="ECO:0007669"/>
    <property type="project" value="UniProtKB-SubCell"/>
</dbReference>
<keyword evidence="5 7" id="KW-1133">Transmembrane helix</keyword>
<dbReference type="PANTHER" id="PTHR40074">
    <property type="entry name" value="O-ACETYLTRANSFERASE WECH"/>
    <property type="match status" value="1"/>
</dbReference>
<dbReference type="GO" id="GO:0009246">
    <property type="term" value="P:enterobacterial common antigen biosynthetic process"/>
    <property type="evidence" value="ECO:0007669"/>
    <property type="project" value="TreeGrafter"/>
</dbReference>
<keyword evidence="6 7" id="KW-0472">Membrane</keyword>
<evidence type="ECO:0000256" key="5">
    <source>
        <dbReference type="ARBA" id="ARBA00022989"/>
    </source>
</evidence>
<evidence type="ECO:0000256" key="6">
    <source>
        <dbReference type="ARBA" id="ARBA00023136"/>
    </source>
</evidence>
<organism evidence="9 10">
    <name type="scientific">Vibrio maritimus</name>
    <dbReference type="NCBI Taxonomy" id="990268"/>
    <lineage>
        <taxon>Bacteria</taxon>
        <taxon>Pseudomonadati</taxon>
        <taxon>Pseudomonadota</taxon>
        <taxon>Gammaproteobacteria</taxon>
        <taxon>Vibrionales</taxon>
        <taxon>Vibrionaceae</taxon>
        <taxon>Vibrio</taxon>
    </lineage>
</organism>
<evidence type="ECO:0000313" key="10">
    <source>
        <dbReference type="Proteomes" id="UP000029228"/>
    </source>
</evidence>
<comment type="similarity">
    <text evidence="2">Belongs to the acyltransferase 3 family.</text>
</comment>
<feature type="domain" description="Acyltransferase 3" evidence="8">
    <location>
        <begin position="12"/>
        <end position="331"/>
    </location>
</feature>
<evidence type="ECO:0000256" key="4">
    <source>
        <dbReference type="ARBA" id="ARBA00022692"/>
    </source>
</evidence>
<dbReference type="EMBL" id="BBMR01000001">
    <property type="protein sequence ID" value="GAL16621.1"/>
    <property type="molecule type" value="Genomic_DNA"/>
</dbReference>
<name>A0A090RN02_9VIBR</name>
<proteinExistence type="inferred from homology"/>
<dbReference type="Proteomes" id="UP000029228">
    <property type="component" value="Unassembled WGS sequence"/>
</dbReference>
<evidence type="ECO:0000313" key="9">
    <source>
        <dbReference type="EMBL" id="GAL16621.1"/>
    </source>
</evidence>
<dbReference type="GO" id="GO:0016413">
    <property type="term" value="F:O-acetyltransferase activity"/>
    <property type="evidence" value="ECO:0007669"/>
    <property type="project" value="TreeGrafter"/>
</dbReference>
<feature type="transmembrane region" description="Helical" evidence="7">
    <location>
        <begin position="81"/>
        <end position="101"/>
    </location>
</feature>
<feature type="transmembrane region" description="Helical" evidence="7">
    <location>
        <begin position="253"/>
        <end position="271"/>
    </location>
</feature>
<protein>
    <submittedName>
        <fullName evidence="9">Fucose 4-O-acetylase</fullName>
    </submittedName>
</protein>